<evidence type="ECO:0000313" key="2">
    <source>
        <dbReference type="Proteomes" id="UP000283855"/>
    </source>
</evidence>
<proteinExistence type="predicted"/>
<sequence length="357" mass="41402">MNSRDFKLSRNNYLPFKRNNKWGFLDKNGDVKIQFKYENINLLNDSVFMGMIGNKWGVLKYNETPIFEIKYDAIIYKLSQNETAPSFLYLNDKLAIANSKNQIVTDFIFNGSTIQNIRYFEFPQLGKYLKLAKAGKKYGLINYETGETIIPFKYDRLGKISENILCAKLDDKYGYIDLSNQIVIPFKFEEAENFSEGLARVGIHKGYFNSMFGRLPYNLYGFIDKTGKFVIEPKFPDPMLNSLYESEKDEFHEGLAVMGKRVGNNMLAKKFGYIDKVGNWIIPPIYDGAGGFIHNRAIVMENEKYGCINNKGEVIIDIEYDDYQGRRQNDSIIIFKKNDIEYKFRLDGTIINDLTKK</sequence>
<accession>A0A413T4U9</accession>
<dbReference type="InterPro" id="IPR032774">
    <property type="entry name" value="WG_beta_rep"/>
</dbReference>
<dbReference type="EMBL" id="QSFT01000002">
    <property type="protein sequence ID" value="RHA78708.1"/>
    <property type="molecule type" value="Genomic_DNA"/>
</dbReference>
<dbReference type="AlphaFoldDB" id="A0A413T4U9"/>
<protein>
    <submittedName>
        <fullName evidence="1">WG repeat-containing protein</fullName>
    </submittedName>
</protein>
<reference evidence="1 2" key="1">
    <citation type="submission" date="2018-08" db="EMBL/GenBank/DDBJ databases">
        <title>A genome reference for cultivated species of the human gut microbiota.</title>
        <authorList>
            <person name="Zou Y."/>
            <person name="Xue W."/>
            <person name="Luo G."/>
        </authorList>
    </citation>
    <scope>NUCLEOTIDE SEQUENCE [LARGE SCALE GENOMIC DNA]</scope>
    <source>
        <strain evidence="1 2">AM42-38</strain>
    </source>
</reference>
<comment type="caution">
    <text evidence="1">The sequence shown here is derived from an EMBL/GenBank/DDBJ whole genome shotgun (WGS) entry which is preliminary data.</text>
</comment>
<evidence type="ECO:0000313" key="1">
    <source>
        <dbReference type="EMBL" id="RHA78708.1"/>
    </source>
</evidence>
<organism evidence="1 2">
    <name type="scientific">Phocaeicola coprophilus</name>
    <dbReference type="NCBI Taxonomy" id="387090"/>
    <lineage>
        <taxon>Bacteria</taxon>
        <taxon>Pseudomonadati</taxon>
        <taxon>Bacteroidota</taxon>
        <taxon>Bacteroidia</taxon>
        <taxon>Bacteroidales</taxon>
        <taxon>Bacteroidaceae</taxon>
        <taxon>Phocaeicola</taxon>
    </lineage>
</organism>
<gene>
    <name evidence="1" type="ORF">DW921_01860</name>
</gene>
<dbReference type="Proteomes" id="UP000283855">
    <property type="component" value="Unassembled WGS sequence"/>
</dbReference>
<dbReference type="Pfam" id="PF14903">
    <property type="entry name" value="WG_beta_rep"/>
    <property type="match status" value="4"/>
</dbReference>
<dbReference type="PANTHER" id="PTHR37841:SF1">
    <property type="entry name" value="DUF3298 DOMAIN-CONTAINING PROTEIN"/>
    <property type="match status" value="1"/>
</dbReference>
<name>A0A413T4U9_9BACT</name>
<dbReference type="PANTHER" id="PTHR37841">
    <property type="entry name" value="GLR2918 PROTEIN"/>
    <property type="match status" value="1"/>
</dbReference>